<evidence type="ECO:0000313" key="3">
    <source>
        <dbReference type="Proteomes" id="UP000800097"/>
    </source>
</evidence>
<dbReference type="GeneID" id="54553840"/>
<keyword evidence="3" id="KW-1185">Reference proteome</keyword>
<dbReference type="OrthoDB" id="40579at2759"/>
<dbReference type="AlphaFoldDB" id="A0A6A6JTH4"/>
<accession>A0A6A6JTH4</accession>
<organism evidence="2 3">
    <name type="scientific">Westerdykella ornata</name>
    <dbReference type="NCBI Taxonomy" id="318751"/>
    <lineage>
        <taxon>Eukaryota</taxon>
        <taxon>Fungi</taxon>
        <taxon>Dikarya</taxon>
        <taxon>Ascomycota</taxon>
        <taxon>Pezizomycotina</taxon>
        <taxon>Dothideomycetes</taxon>
        <taxon>Pleosporomycetidae</taxon>
        <taxon>Pleosporales</taxon>
        <taxon>Sporormiaceae</taxon>
        <taxon>Westerdykella</taxon>
    </lineage>
</organism>
<protein>
    <submittedName>
        <fullName evidence="2">Uncharacterized protein</fullName>
    </submittedName>
</protein>
<feature type="compositionally biased region" description="Polar residues" evidence="1">
    <location>
        <begin position="175"/>
        <end position="185"/>
    </location>
</feature>
<dbReference type="RefSeq" id="XP_033656952.1">
    <property type="nucleotide sequence ID" value="XM_033800665.1"/>
</dbReference>
<gene>
    <name evidence="2" type="ORF">EI97DRAFT_455660</name>
</gene>
<feature type="region of interest" description="Disordered" evidence="1">
    <location>
        <begin position="157"/>
        <end position="213"/>
    </location>
</feature>
<reference evidence="2" key="1">
    <citation type="journal article" date="2020" name="Stud. Mycol.">
        <title>101 Dothideomycetes genomes: a test case for predicting lifestyles and emergence of pathogens.</title>
        <authorList>
            <person name="Haridas S."/>
            <person name="Albert R."/>
            <person name="Binder M."/>
            <person name="Bloem J."/>
            <person name="Labutti K."/>
            <person name="Salamov A."/>
            <person name="Andreopoulos B."/>
            <person name="Baker S."/>
            <person name="Barry K."/>
            <person name="Bills G."/>
            <person name="Bluhm B."/>
            <person name="Cannon C."/>
            <person name="Castanera R."/>
            <person name="Culley D."/>
            <person name="Daum C."/>
            <person name="Ezra D."/>
            <person name="Gonzalez J."/>
            <person name="Henrissat B."/>
            <person name="Kuo A."/>
            <person name="Liang C."/>
            <person name="Lipzen A."/>
            <person name="Lutzoni F."/>
            <person name="Magnuson J."/>
            <person name="Mondo S."/>
            <person name="Nolan M."/>
            <person name="Ohm R."/>
            <person name="Pangilinan J."/>
            <person name="Park H.-J."/>
            <person name="Ramirez L."/>
            <person name="Alfaro M."/>
            <person name="Sun H."/>
            <person name="Tritt A."/>
            <person name="Yoshinaga Y."/>
            <person name="Zwiers L.-H."/>
            <person name="Turgeon B."/>
            <person name="Goodwin S."/>
            <person name="Spatafora J."/>
            <person name="Crous P."/>
            <person name="Grigoriev I."/>
        </authorList>
    </citation>
    <scope>NUCLEOTIDE SEQUENCE</scope>
    <source>
        <strain evidence="2">CBS 379.55</strain>
    </source>
</reference>
<sequence length="242" mass="26518">MDFHAAVKVGQHTPDFTTLQMLSPLQTYSPQIIDGPYPFSAGSESNSAHFTAHPMEKQYAQPSRLTPRTPETFAYVGPLPVSDSFEQYASNQCWPQPEQIPIGLGFEGDGSGLLPLDTSMRVWRPHYTAQPAPVPPTPQYLSAVSDSPETATIWPTPITSVSPSQPPHSRAVPSLSLSECSVQESESPHETQDEWPCFQEPQHDGFNSTPVTSTPYLDSIKNLPMVPTEWDGAMTSARSSSF</sequence>
<evidence type="ECO:0000256" key="1">
    <source>
        <dbReference type="SAM" id="MobiDB-lite"/>
    </source>
</evidence>
<name>A0A6A6JTH4_WESOR</name>
<dbReference type="Proteomes" id="UP000800097">
    <property type="component" value="Unassembled WGS sequence"/>
</dbReference>
<dbReference type="EMBL" id="ML986486">
    <property type="protein sequence ID" value="KAF2279413.1"/>
    <property type="molecule type" value="Genomic_DNA"/>
</dbReference>
<proteinExistence type="predicted"/>
<evidence type="ECO:0000313" key="2">
    <source>
        <dbReference type="EMBL" id="KAF2279413.1"/>
    </source>
</evidence>